<dbReference type="InterPro" id="IPR003118">
    <property type="entry name" value="Pointed_dom"/>
</dbReference>
<keyword evidence="9" id="KW-0675">Receptor</keyword>
<sequence>MNETSPVNESGMEPWFTFPEHKLSPEAIAIYSVCYTLVFLGSVVGNLLVVVVIGRTRRMWGVTNFFIFNLAVSDLLIAVFCMPFTLVNHIFIENMVGDFMCRVQRLAQGLSVASSVFTLTAIAVDRPDRNNTSDEWKSFWLTIERHRVILHPEKTRMSNRQAIMVIVGSWTAAAIIMIPQLVVCYEKEEKIAEVTFLICGEFWPSKSSQKGYTAALFVLCYLAPLLIITVLYYKIAMRVWFKPRPGESNGSNRSTSSRQACLGSVTERRGRVVRMVITMVLVFALTWLPLYICWLVEDFGSLSQMQIYSLHHYGYPIVHLIAFSNSCIDPLVYGIFTANFRQIFNRGGRGARGGAGNIRATHPTGPDFAISPPSQGSNFRWNLFAGNARHVGSTPSNKPSTGGYSTARTSPDFNAATSFSLFTMNPSPLSAKNNDIDLDVFLPRVETAESVSNLIAIDQNSCERCFLDKDGKIPADSGPHAIDCWLPRDPFTWSPWHVKWWVYAMSRVYSLSVVLPMFEMNGRGLCLLSLPGFMYREQTGKGYLLYYDLRYRLWKKFHKEDEC</sequence>
<feature type="transmembrane region" description="Helical" evidence="12">
    <location>
        <begin position="28"/>
        <end position="53"/>
    </location>
</feature>
<dbReference type="AlphaFoldDB" id="C3Z643"/>
<keyword evidence="4 12" id="KW-0812">Transmembrane</keyword>
<dbReference type="Pfam" id="PF00001">
    <property type="entry name" value="7tm_1"/>
    <property type="match status" value="2"/>
</dbReference>
<dbReference type="InterPro" id="IPR017452">
    <property type="entry name" value="GPCR_Rhodpsn_7TM"/>
</dbReference>
<evidence type="ECO:0000256" key="11">
    <source>
        <dbReference type="ARBA" id="ARBA00023224"/>
    </source>
</evidence>
<evidence type="ECO:0000259" key="14">
    <source>
        <dbReference type="PROSITE" id="PS51433"/>
    </source>
</evidence>
<keyword evidence="11" id="KW-0807">Transducer</keyword>
<feature type="domain" description="G-protein coupled receptors family 1 profile" evidence="13">
    <location>
        <begin position="45"/>
        <end position="333"/>
    </location>
</feature>
<dbReference type="GO" id="GO:0004983">
    <property type="term" value="F:neuropeptide Y receptor activity"/>
    <property type="evidence" value="ECO:0007669"/>
    <property type="project" value="InterPro"/>
</dbReference>
<feature type="transmembrane region" description="Helical" evidence="12">
    <location>
        <begin position="276"/>
        <end position="297"/>
    </location>
</feature>
<evidence type="ECO:0000256" key="1">
    <source>
        <dbReference type="ARBA" id="ARBA00004651"/>
    </source>
</evidence>
<accession>C3Z643</accession>
<evidence type="ECO:0000256" key="6">
    <source>
        <dbReference type="ARBA" id="ARBA00023040"/>
    </source>
</evidence>
<dbReference type="Gene3D" id="1.20.1070.10">
    <property type="entry name" value="Rhodopsin 7-helix transmembrane proteins"/>
    <property type="match status" value="1"/>
</dbReference>
<comment type="similarity">
    <text evidence="2">Belongs to the G-protein coupled receptor 1 family.</text>
</comment>
<evidence type="ECO:0000256" key="4">
    <source>
        <dbReference type="ARBA" id="ARBA00022692"/>
    </source>
</evidence>
<dbReference type="FunFam" id="1.20.1070.10:FF:000069">
    <property type="entry name" value="Prokineticin receptor 2"/>
    <property type="match status" value="1"/>
</dbReference>
<dbReference type="PANTHER" id="PTHR24241:SF76">
    <property type="entry name" value="NEUROPEPTIDE SIFAMIDE RECEPTOR"/>
    <property type="match status" value="1"/>
</dbReference>
<dbReference type="PANTHER" id="PTHR24241">
    <property type="entry name" value="NEUROPEPTIDE RECEPTOR-RELATED G-PROTEIN COUPLED RECEPTOR"/>
    <property type="match status" value="1"/>
</dbReference>
<keyword evidence="3" id="KW-1003">Cell membrane</keyword>
<dbReference type="Pfam" id="PF02198">
    <property type="entry name" value="SAM_PNT"/>
    <property type="match status" value="1"/>
</dbReference>
<dbReference type="InParanoid" id="C3Z643"/>
<dbReference type="CDD" id="cd08536">
    <property type="entry name" value="SAM_PNT-Mae"/>
    <property type="match status" value="1"/>
</dbReference>
<evidence type="ECO:0000259" key="13">
    <source>
        <dbReference type="PROSITE" id="PS50262"/>
    </source>
</evidence>
<dbReference type="GO" id="GO:0005886">
    <property type="term" value="C:plasma membrane"/>
    <property type="evidence" value="ECO:0007669"/>
    <property type="project" value="UniProtKB-SubCell"/>
</dbReference>
<feature type="transmembrane region" description="Helical" evidence="12">
    <location>
        <begin position="65"/>
        <end position="86"/>
    </location>
</feature>
<dbReference type="InterPro" id="IPR000276">
    <property type="entry name" value="GPCR_Rhodpsn"/>
</dbReference>
<evidence type="ECO:0000256" key="8">
    <source>
        <dbReference type="ARBA" id="ARBA00023157"/>
    </source>
</evidence>
<dbReference type="eggNOG" id="KOG3656">
    <property type="taxonomic scope" value="Eukaryota"/>
</dbReference>
<dbReference type="EMBL" id="GG666584">
    <property type="protein sequence ID" value="EEN51969.1"/>
    <property type="molecule type" value="Genomic_DNA"/>
</dbReference>
<evidence type="ECO:0000256" key="3">
    <source>
        <dbReference type="ARBA" id="ARBA00022475"/>
    </source>
</evidence>
<evidence type="ECO:0000313" key="15">
    <source>
        <dbReference type="EMBL" id="EEN51969.1"/>
    </source>
</evidence>
<dbReference type="STRING" id="7739.C3Z643"/>
<dbReference type="PROSITE" id="PS51433">
    <property type="entry name" value="PNT"/>
    <property type="match status" value="1"/>
</dbReference>
<dbReference type="SMART" id="SM00251">
    <property type="entry name" value="SAM_PNT"/>
    <property type="match status" value="1"/>
</dbReference>
<organism>
    <name type="scientific">Branchiostoma floridae</name>
    <name type="common">Florida lancelet</name>
    <name type="synonym">Amphioxus</name>
    <dbReference type="NCBI Taxonomy" id="7739"/>
    <lineage>
        <taxon>Eukaryota</taxon>
        <taxon>Metazoa</taxon>
        <taxon>Chordata</taxon>
        <taxon>Cephalochordata</taxon>
        <taxon>Leptocardii</taxon>
        <taxon>Amphioxiformes</taxon>
        <taxon>Branchiostomatidae</taxon>
        <taxon>Branchiostoma</taxon>
    </lineage>
</organism>
<feature type="transmembrane region" description="Helical" evidence="12">
    <location>
        <begin position="317"/>
        <end position="336"/>
    </location>
</feature>
<keyword evidence="7 12" id="KW-0472">Membrane</keyword>
<evidence type="ECO:0000256" key="12">
    <source>
        <dbReference type="SAM" id="Phobius"/>
    </source>
</evidence>
<proteinExistence type="inferred from homology"/>
<dbReference type="GO" id="GO:0043565">
    <property type="term" value="F:sequence-specific DNA binding"/>
    <property type="evidence" value="ECO:0007669"/>
    <property type="project" value="InterPro"/>
</dbReference>
<protein>
    <recommendedName>
        <fullName evidence="16">G-protein coupled receptors family 1 profile domain-containing protein</fullName>
    </recommendedName>
</protein>
<reference evidence="15" key="1">
    <citation type="journal article" date="2008" name="Nature">
        <title>The amphioxus genome and the evolution of the chordate karyotype.</title>
        <authorList>
            <consortium name="US DOE Joint Genome Institute (JGI-PGF)"/>
            <person name="Putnam N.H."/>
            <person name="Butts T."/>
            <person name="Ferrier D.E.K."/>
            <person name="Furlong R.F."/>
            <person name="Hellsten U."/>
            <person name="Kawashima T."/>
            <person name="Robinson-Rechavi M."/>
            <person name="Shoguchi E."/>
            <person name="Terry A."/>
            <person name="Yu J.-K."/>
            <person name="Benito-Gutierrez E.L."/>
            <person name="Dubchak I."/>
            <person name="Garcia-Fernandez J."/>
            <person name="Gibson-Brown J.J."/>
            <person name="Grigoriev I.V."/>
            <person name="Horton A.C."/>
            <person name="de Jong P.J."/>
            <person name="Jurka J."/>
            <person name="Kapitonov V.V."/>
            <person name="Kohara Y."/>
            <person name="Kuroki Y."/>
            <person name="Lindquist E."/>
            <person name="Lucas S."/>
            <person name="Osoegawa K."/>
            <person name="Pennacchio L.A."/>
            <person name="Salamov A.A."/>
            <person name="Satou Y."/>
            <person name="Sauka-Spengler T."/>
            <person name="Schmutz J."/>
            <person name="Shin-I T."/>
            <person name="Toyoda A."/>
            <person name="Bronner-Fraser M."/>
            <person name="Fujiyama A."/>
            <person name="Holland L.Z."/>
            <person name="Holland P.W.H."/>
            <person name="Satoh N."/>
            <person name="Rokhsar D.S."/>
        </authorList>
    </citation>
    <scope>NUCLEOTIDE SEQUENCE [LARGE SCALE GENOMIC DNA]</scope>
    <source>
        <strain evidence="15">S238N-H82</strain>
        <tissue evidence="15">Testes</tissue>
    </source>
</reference>
<dbReference type="Gene3D" id="1.10.150.50">
    <property type="entry name" value="Transcription Factor, Ets-1"/>
    <property type="match status" value="1"/>
</dbReference>
<evidence type="ECO:0000256" key="2">
    <source>
        <dbReference type="ARBA" id="ARBA00010663"/>
    </source>
</evidence>
<dbReference type="InterPro" id="IPR013761">
    <property type="entry name" value="SAM/pointed_sf"/>
</dbReference>
<dbReference type="SUPFAM" id="SSF47769">
    <property type="entry name" value="SAM/Pointed domain"/>
    <property type="match status" value="1"/>
</dbReference>
<evidence type="ECO:0000256" key="5">
    <source>
        <dbReference type="ARBA" id="ARBA00022989"/>
    </source>
</evidence>
<dbReference type="PROSITE" id="PS50262">
    <property type="entry name" value="G_PROTEIN_RECEP_F1_2"/>
    <property type="match status" value="1"/>
</dbReference>
<dbReference type="CDD" id="cd15207">
    <property type="entry name" value="7tmA_NPFFR"/>
    <property type="match status" value="1"/>
</dbReference>
<keyword evidence="8" id="KW-1015">Disulfide bond</keyword>
<feature type="transmembrane region" description="Helical" evidence="12">
    <location>
        <begin position="162"/>
        <end position="182"/>
    </location>
</feature>
<dbReference type="SUPFAM" id="SSF81321">
    <property type="entry name" value="Family A G protein-coupled receptor-like"/>
    <property type="match status" value="1"/>
</dbReference>
<evidence type="ECO:0008006" key="16">
    <source>
        <dbReference type="Google" id="ProtNLM"/>
    </source>
</evidence>
<keyword evidence="5 12" id="KW-1133">Transmembrane helix</keyword>
<evidence type="ECO:0000256" key="9">
    <source>
        <dbReference type="ARBA" id="ARBA00023170"/>
    </source>
</evidence>
<comment type="subcellular location">
    <subcellularLocation>
        <location evidence="1">Cell membrane</location>
        <topology evidence="1">Multi-pass membrane protein</topology>
    </subcellularLocation>
</comment>
<dbReference type="PRINTS" id="PR00237">
    <property type="entry name" value="GPCRRHODOPSN"/>
</dbReference>
<dbReference type="InterPro" id="IPR000611">
    <property type="entry name" value="NPY_rcpt"/>
</dbReference>
<dbReference type="PRINTS" id="PR01012">
    <property type="entry name" value="NRPEPTIDEYR"/>
</dbReference>
<name>C3Z643_BRAFL</name>
<gene>
    <name evidence="15" type="ORF">BRAFLDRAFT_96729</name>
</gene>
<keyword evidence="10" id="KW-0325">Glycoprotein</keyword>
<evidence type="ECO:0000256" key="7">
    <source>
        <dbReference type="ARBA" id="ARBA00023136"/>
    </source>
</evidence>
<feature type="transmembrane region" description="Helical" evidence="12">
    <location>
        <begin position="106"/>
        <end position="124"/>
    </location>
</feature>
<feature type="transmembrane region" description="Helical" evidence="12">
    <location>
        <begin position="212"/>
        <end position="233"/>
    </location>
</feature>
<evidence type="ECO:0000256" key="10">
    <source>
        <dbReference type="ARBA" id="ARBA00023180"/>
    </source>
</evidence>
<feature type="domain" description="PNT" evidence="14">
    <location>
        <begin position="472"/>
        <end position="556"/>
    </location>
</feature>
<keyword evidence="6" id="KW-0297">G-protein coupled receptor</keyword>